<organism evidence="4 5">
    <name type="scientific">Polysphondylium violaceum</name>
    <dbReference type="NCBI Taxonomy" id="133409"/>
    <lineage>
        <taxon>Eukaryota</taxon>
        <taxon>Amoebozoa</taxon>
        <taxon>Evosea</taxon>
        <taxon>Eumycetozoa</taxon>
        <taxon>Dictyostelia</taxon>
        <taxon>Dictyosteliales</taxon>
        <taxon>Dictyosteliaceae</taxon>
        <taxon>Polysphondylium</taxon>
    </lineage>
</organism>
<dbReference type="InterPro" id="IPR051100">
    <property type="entry name" value="DnaJ_subfamily_B/C"/>
</dbReference>
<evidence type="ECO:0000313" key="4">
    <source>
        <dbReference type="EMBL" id="KAF2071099.1"/>
    </source>
</evidence>
<dbReference type="Proteomes" id="UP000695562">
    <property type="component" value="Unassembled WGS sequence"/>
</dbReference>
<evidence type="ECO:0000259" key="3">
    <source>
        <dbReference type="PROSITE" id="PS50076"/>
    </source>
</evidence>
<evidence type="ECO:0000256" key="2">
    <source>
        <dbReference type="SAM" id="Phobius"/>
    </source>
</evidence>
<comment type="caution">
    <text evidence="4">The sequence shown here is derived from an EMBL/GenBank/DDBJ whole genome shotgun (WGS) entry which is preliminary data.</text>
</comment>
<dbReference type="PRINTS" id="PR00625">
    <property type="entry name" value="JDOMAIN"/>
</dbReference>
<dbReference type="GO" id="GO:0030544">
    <property type="term" value="F:Hsp70 protein binding"/>
    <property type="evidence" value="ECO:0007669"/>
    <property type="project" value="TreeGrafter"/>
</dbReference>
<feature type="domain" description="J" evidence="3">
    <location>
        <begin position="109"/>
        <end position="173"/>
    </location>
</feature>
<proteinExistence type="predicted"/>
<evidence type="ECO:0000256" key="1">
    <source>
        <dbReference type="SAM" id="MobiDB-lite"/>
    </source>
</evidence>
<name>A0A8J4V4T1_9MYCE</name>
<dbReference type="InterPro" id="IPR018253">
    <property type="entry name" value="DnaJ_domain_CS"/>
</dbReference>
<accession>A0A8J4V4T1</accession>
<feature type="region of interest" description="Disordered" evidence="1">
    <location>
        <begin position="56"/>
        <end position="92"/>
    </location>
</feature>
<dbReference type="CDD" id="cd06257">
    <property type="entry name" value="DnaJ"/>
    <property type="match status" value="1"/>
</dbReference>
<dbReference type="PROSITE" id="PS00636">
    <property type="entry name" value="DNAJ_1"/>
    <property type="match status" value="1"/>
</dbReference>
<dbReference type="SUPFAM" id="SSF46565">
    <property type="entry name" value="Chaperone J-domain"/>
    <property type="match status" value="1"/>
</dbReference>
<dbReference type="Gene3D" id="1.10.287.110">
    <property type="entry name" value="DnaJ domain"/>
    <property type="match status" value="1"/>
</dbReference>
<sequence length="405" mass="46220">MESNKEEAFRCIEIAKEKLAQGNQEGYIKFLKKSINLYPNEQAKILIDKYNSAQSSSTTAAPSQYTSTTTTTTSTTSSTTANDSSSADNKPKYTQEQIVAIKRIKTCKTFYDVLEVSKTASDVEIKKAYRKLALQMHPDKNHAPGSEEAFKIVTQAFSCLSDSKKRQTYDLHGSEDTPVNRSPFSRGGGVYYEDDLSPEDIFNVFFGIPTRQGARNRNVYYNSSPFGTGNGVHFSFGGDPRLRRRQQQQGQQGQQDNQSLFSLLFMLLPLLFIVFSLFGGGSNSNSSSSSNNSFSSIYSFTATPVFHREKIIFIKEYDIQIEYYVKKDFESVLRYNGVKVDYVENEIVKKWVELKHDFCKKKEELEKKYKEAEDSPTHQTFYKNEIEKNAKNFQYCDVLKKNKII</sequence>
<protein>
    <recommendedName>
        <fullName evidence="3">J domain-containing protein</fullName>
    </recommendedName>
</protein>
<dbReference type="AlphaFoldDB" id="A0A8J4V4T1"/>
<dbReference type="PANTHER" id="PTHR43908:SF3">
    <property type="entry name" value="AT29763P-RELATED"/>
    <property type="match status" value="1"/>
</dbReference>
<keyword evidence="2" id="KW-1133">Transmembrane helix</keyword>
<dbReference type="PROSITE" id="PS50076">
    <property type="entry name" value="DNAJ_2"/>
    <property type="match status" value="1"/>
</dbReference>
<keyword evidence="2" id="KW-0812">Transmembrane</keyword>
<reference evidence="4" key="1">
    <citation type="submission" date="2020-01" db="EMBL/GenBank/DDBJ databases">
        <title>Development of genomics and gene disruption for Polysphondylium violaceum indicates a role for the polyketide synthase stlB in stalk morphogenesis.</title>
        <authorList>
            <person name="Narita B."/>
            <person name="Kawabe Y."/>
            <person name="Kin K."/>
            <person name="Saito T."/>
            <person name="Gibbs R."/>
            <person name="Kuspa A."/>
            <person name="Muzny D."/>
            <person name="Queller D."/>
            <person name="Richards S."/>
            <person name="Strassman J."/>
            <person name="Sucgang R."/>
            <person name="Worley K."/>
            <person name="Schaap P."/>
        </authorList>
    </citation>
    <scope>NUCLEOTIDE SEQUENCE</scope>
    <source>
        <strain evidence="4">QSvi11</strain>
    </source>
</reference>
<dbReference type="GO" id="GO:0071218">
    <property type="term" value="P:cellular response to misfolded protein"/>
    <property type="evidence" value="ECO:0007669"/>
    <property type="project" value="TreeGrafter"/>
</dbReference>
<feature type="compositionally biased region" description="Low complexity" evidence="1">
    <location>
        <begin position="56"/>
        <end position="88"/>
    </location>
</feature>
<dbReference type="EMBL" id="AJWJ01000413">
    <property type="protein sequence ID" value="KAF2071099.1"/>
    <property type="molecule type" value="Genomic_DNA"/>
</dbReference>
<gene>
    <name evidence="4" type="ORF">CYY_007585</name>
</gene>
<dbReference type="Pfam" id="PF00226">
    <property type="entry name" value="DnaJ"/>
    <property type="match status" value="1"/>
</dbReference>
<keyword evidence="5" id="KW-1185">Reference proteome</keyword>
<dbReference type="PANTHER" id="PTHR43908">
    <property type="entry name" value="AT29763P-RELATED"/>
    <property type="match status" value="1"/>
</dbReference>
<keyword evidence="2" id="KW-0472">Membrane</keyword>
<feature type="transmembrane region" description="Helical" evidence="2">
    <location>
        <begin position="260"/>
        <end position="280"/>
    </location>
</feature>
<dbReference type="OrthoDB" id="442087at2759"/>
<evidence type="ECO:0000313" key="5">
    <source>
        <dbReference type="Proteomes" id="UP000695562"/>
    </source>
</evidence>
<dbReference type="InterPro" id="IPR036869">
    <property type="entry name" value="J_dom_sf"/>
</dbReference>
<dbReference type="InterPro" id="IPR001623">
    <property type="entry name" value="DnaJ_domain"/>
</dbReference>
<dbReference type="SMART" id="SM00271">
    <property type="entry name" value="DnaJ"/>
    <property type="match status" value="1"/>
</dbReference>
<dbReference type="GO" id="GO:0005789">
    <property type="term" value="C:endoplasmic reticulum membrane"/>
    <property type="evidence" value="ECO:0007669"/>
    <property type="project" value="TreeGrafter"/>
</dbReference>